<dbReference type="PANTHER" id="PTHR10353">
    <property type="entry name" value="GLYCOSYL HYDROLASE"/>
    <property type="match status" value="1"/>
</dbReference>
<evidence type="ECO:0000256" key="1">
    <source>
        <dbReference type="ARBA" id="ARBA00010838"/>
    </source>
</evidence>
<evidence type="ECO:0000256" key="2">
    <source>
        <dbReference type="RuleBase" id="RU003690"/>
    </source>
</evidence>
<dbReference type="Gramene" id="KCW52205">
    <property type="protein sequence ID" value="KCW52205"/>
    <property type="gene ID" value="EUGRSUZ_J01632"/>
</dbReference>
<evidence type="ECO:0008006" key="5">
    <source>
        <dbReference type="Google" id="ProtNLM"/>
    </source>
</evidence>
<evidence type="ECO:0000256" key="3">
    <source>
        <dbReference type="SAM" id="Phobius"/>
    </source>
</evidence>
<dbReference type="OMA" id="FEWLLAY"/>
<accession>A0A059AFM9</accession>
<keyword evidence="3" id="KW-0812">Transmembrane</keyword>
<dbReference type="PANTHER" id="PTHR10353:SF196">
    <property type="entry name" value="BETA-GLUCOSIDASE"/>
    <property type="match status" value="1"/>
</dbReference>
<dbReference type="InterPro" id="IPR001360">
    <property type="entry name" value="Glyco_hydro_1"/>
</dbReference>
<proteinExistence type="inferred from homology"/>
<evidence type="ECO:0000313" key="4">
    <source>
        <dbReference type="EMBL" id="KCW52205.1"/>
    </source>
</evidence>
<dbReference type="AlphaFoldDB" id="A0A059AFM9"/>
<dbReference type="SUPFAM" id="SSF51445">
    <property type="entry name" value="(Trans)glycosidases"/>
    <property type="match status" value="1"/>
</dbReference>
<dbReference type="InterPro" id="IPR017853">
    <property type="entry name" value="GH"/>
</dbReference>
<dbReference type="PRINTS" id="PR00131">
    <property type="entry name" value="GLHYDRLASE1"/>
</dbReference>
<comment type="similarity">
    <text evidence="1 2">Belongs to the glycosyl hydrolase 1 family.</text>
</comment>
<feature type="transmembrane region" description="Helical" evidence="3">
    <location>
        <begin position="7"/>
        <end position="26"/>
    </location>
</feature>
<name>A0A059AFM9_EUCGR</name>
<dbReference type="EMBL" id="KK198762">
    <property type="protein sequence ID" value="KCW52205.1"/>
    <property type="molecule type" value="Genomic_DNA"/>
</dbReference>
<keyword evidence="3" id="KW-1133">Transmembrane helix</keyword>
<dbReference type="InParanoid" id="A0A059AFM9"/>
<sequence length="233" mass="27242">MVNSRFMCLLFVVINIVLTFFLAWVMNGSSRDCVKSYRRKNDCVPSLTWISFDRFLHPLVYSEYPKTMQNIVGERLPKFTKREVNIVKGGFDFIGVNHYTSYYMYNRNWTKTSAPGYQADWNVGFAFAKNGVPIGPRANSGWLYIVPWGINRAITYVNPYIFLPENAIDNGTNVNGYFAWSLLDNFEWLLAYTTRFGIIYMDFNDLSRHPHMSAYWFKQLLERRCPPIGSSNY</sequence>
<dbReference type="Pfam" id="PF00232">
    <property type="entry name" value="Glyco_hydro_1"/>
    <property type="match status" value="1"/>
</dbReference>
<dbReference type="STRING" id="71139.A0A059AFM9"/>
<organism evidence="4">
    <name type="scientific">Eucalyptus grandis</name>
    <name type="common">Flooded gum</name>
    <dbReference type="NCBI Taxonomy" id="71139"/>
    <lineage>
        <taxon>Eukaryota</taxon>
        <taxon>Viridiplantae</taxon>
        <taxon>Streptophyta</taxon>
        <taxon>Embryophyta</taxon>
        <taxon>Tracheophyta</taxon>
        <taxon>Spermatophyta</taxon>
        <taxon>Magnoliopsida</taxon>
        <taxon>eudicotyledons</taxon>
        <taxon>Gunneridae</taxon>
        <taxon>Pentapetalae</taxon>
        <taxon>rosids</taxon>
        <taxon>malvids</taxon>
        <taxon>Myrtales</taxon>
        <taxon>Myrtaceae</taxon>
        <taxon>Myrtoideae</taxon>
        <taxon>Eucalypteae</taxon>
        <taxon>Eucalyptus</taxon>
    </lineage>
</organism>
<protein>
    <recommendedName>
        <fullName evidence="5">Thioglucosidase</fullName>
    </recommendedName>
</protein>
<keyword evidence="3" id="KW-0472">Membrane</keyword>
<dbReference type="Gene3D" id="3.20.20.80">
    <property type="entry name" value="Glycosidases"/>
    <property type="match status" value="2"/>
</dbReference>
<dbReference type="GO" id="GO:0005975">
    <property type="term" value="P:carbohydrate metabolic process"/>
    <property type="evidence" value="ECO:0007669"/>
    <property type="project" value="InterPro"/>
</dbReference>
<dbReference type="GO" id="GO:0008422">
    <property type="term" value="F:beta-glucosidase activity"/>
    <property type="evidence" value="ECO:0000318"/>
    <property type="project" value="GO_Central"/>
</dbReference>
<reference evidence="4" key="1">
    <citation type="submission" date="2013-07" db="EMBL/GenBank/DDBJ databases">
        <title>The genome of Eucalyptus grandis.</title>
        <authorList>
            <person name="Schmutz J."/>
            <person name="Hayes R."/>
            <person name="Myburg A."/>
            <person name="Tuskan G."/>
            <person name="Grattapaglia D."/>
            <person name="Rokhsar D.S."/>
        </authorList>
    </citation>
    <scope>NUCLEOTIDE SEQUENCE</scope>
    <source>
        <tissue evidence="4">Leaf extractions</tissue>
    </source>
</reference>
<gene>
    <name evidence="4" type="ORF">EUGRSUZ_J01632</name>
</gene>